<sequence>MAALSALASMDGEGSAARDEALQKYFDDAEGDALVLNKWFMTQALADLPDVLDRVKKLTEHPDFTLKNPNRLRSLVSAFTMNSAAFHDEEGAGYEFIGDILEQVDQINPQISSRMAGCLIQWRRYDEKRGNLMKSQLERLASLKLSDDLFEVVNRGLKN</sequence>
<dbReference type="GO" id="GO:0008270">
    <property type="term" value="F:zinc ion binding"/>
    <property type="evidence" value="ECO:0007669"/>
    <property type="project" value="InterPro"/>
</dbReference>
<feature type="domain" description="Peptidase M1 alanyl aminopeptidase C-terminal" evidence="1">
    <location>
        <begin position="1"/>
        <end position="157"/>
    </location>
</feature>
<dbReference type="InterPro" id="IPR024601">
    <property type="entry name" value="Peptidase_M1_pepN_C"/>
</dbReference>
<dbReference type="PANTHER" id="PTHR46322">
    <property type="entry name" value="PUROMYCIN-SENSITIVE AMINOPEPTIDASE"/>
    <property type="match status" value="1"/>
</dbReference>
<gene>
    <name evidence="2" type="ORF">APAL1065_LOCUS12239</name>
</gene>
<organism evidence="2">
    <name type="scientific">Entomoneis paludosa</name>
    <dbReference type="NCBI Taxonomy" id="265537"/>
    <lineage>
        <taxon>Eukaryota</taxon>
        <taxon>Sar</taxon>
        <taxon>Stramenopiles</taxon>
        <taxon>Ochrophyta</taxon>
        <taxon>Bacillariophyta</taxon>
        <taxon>Bacillariophyceae</taxon>
        <taxon>Bacillariophycidae</taxon>
        <taxon>Entomoneidaceae</taxon>
        <taxon>Entomoneis</taxon>
    </lineage>
</organism>
<evidence type="ECO:0000313" key="2">
    <source>
        <dbReference type="EMBL" id="CAD9966157.1"/>
    </source>
</evidence>
<dbReference type="InterPro" id="IPR037144">
    <property type="entry name" value="Peptidase_M1_pepN_C_sf"/>
</dbReference>
<dbReference type="AlphaFoldDB" id="A0A7S3DPM5"/>
<dbReference type="Gene3D" id="1.25.50.10">
    <property type="entry name" value="Peptidase M1, alanyl aminopeptidase, C-terminal domain"/>
    <property type="match status" value="1"/>
</dbReference>
<name>A0A7S3DPM5_9STRA</name>
<accession>A0A7S3DPM5</accession>
<dbReference type="Pfam" id="PF17432">
    <property type="entry name" value="DUF3458_C"/>
    <property type="match status" value="1"/>
</dbReference>
<evidence type="ECO:0000259" key="1">
    <source>
        <dbReference type="Pfam" id="PF17432"/>
    </source>
</evidence>
<dbReference type="EMBL" id="HBHT01018253">
    <property type="protein sequence ID" value="CAD9966157.1"/>
    <property type="molecule type" value="Transcribed_RNA"/>
</dbReference>
<reference evidence="2" key="1">
    <citation type="submission" date="2021-01" db="EMBL/GenBank/DDBJ databases">
        <authorList>
            <person name="Corre E."/>
            <person name="Pelletier E."/>
            <person name="Niang G."/>
            <person name="Scheremetjew M."/>
            <person name="Finn R."/>
            <person name="Kale V."/>
            <person name="Holt S."/>
            <person name="Cochrane G."/>
            <person name="Meng A."/>
            <person name="Brown T."/>
            <person name="Cohen L."/>
        </authorList>
    </citation>
    <scope>NUCLEOTIDE SEQUENCE</scope>
    <source>
        <strain evidence="2">CCMP125</strain>
    </source>
</reference>
<protein>
    <recommendedName>
        <fullName evidence="1">Peptidase M1 alanyl aminopeptidase C-terminal domain-containing protein</fullName>
    </recommendedName>
</protein>
<dbReference type="PANTHER" id="PTHR46322:SF1">
    <property type="entry name" value="PUROMYCIN-SENSITIVE AMINOPEPTIDASE"/>
    <property type="match status" value="1"/>
</dbReference>
<proteinExistence type="predicted"/>
<dbReference type="InterPro" id="IPR012779">
    <property type="entry name" value="Peptidase_M1_pepN"/>
</dbReference>